<evidence type="ECO:0000256" key="8">
    <source>
        <dbReference type="ARBA" id="ARBA00022989"/>
    </source>
</evidence>
<feature type="transmembrane region" description="Helical" evidence="11">
    <location>
        <begin position="75"/>
        <end position="98"/>
    </location>
</feature>
<dbReference type="InterPro" id="IPR002585">
    <property type="entry name" value="Cyt-d_ubiquinol_oxidase_su_1"/>
</dbReference>
<dbReference type="GO" id="GO:0009055">
    <property type="term" value="F:electron transfer activity"/>
    <property type="evidence" value="ECO:0007669"/>
    <property type="project" value="InterPro"/>
</dbReference>
<feature type="transmembrane region" description="Helical" evidence="11">
    <location>
        <begin position="163"/>
        <end position="185"/>
    </location>
</feature>
<dbReference type="GO" id="GO:0020037">
    <property type="term" value="F:heme binding"/>
    <property type="evidence" value="ECO:0007669"/>
    <property type="project" value="TreeGrafter"/>
</dbReference>
<dbReference type="PANTHER" id="PTHR30365:SF14">
    <property type="entry name" value="CYTOCHROME BD MENAQUINOL OXIDASE SUBUNIT I-RELATED"/>
    <property type="match status" value="1"/>
</dbReference>
<feature type="transmembrane region" description="Helical" evidence="11">
    <location>
        <begin position="291"/>
        <end position="312"/>
    </location>
</feature>
<evidence type="ECO:0008006" key="14">
    <source>
        <dbReference type="Google" id="ProtNLM"/>
    </source>
</evidence>
<evidence type="ECO:0000256" key="9">
    <source>
        <dbReference type="ARBA" id="ARBA00023004"/>
    </source>
</evidence>
<dbReference type="GO" id="GO:0016682">
    <property type="term" value="F:oxidoreductase activity, acting on diphenols and related substances as donors, oxygen as acceptor"/>
    <property type="evidence" value="ECO:0007669"/>
    <property type="project" value="TreeGrafter"/>
</dbReference>
<evidence type="ECO:0000256" key="2">
    <source>
        <dbReference type="ARBA" id="ARBA00022448"/>
    </source>
</evidence>
<accession>A0A1B0FE91</accession>
<evidence type="ECO:0000256" key="4">
    <source>
        <dbReference type="ARBA" id="ARBA00022617"/>
    </source>
</evidence>
<dbReference type="Proteomes" id="UP000092444">
    <property type="component" value="Unassembled WGS sequence"/>
</dbReference>
<keyword evidence="2" id="KW-0813">Transport</keyword>
<feature type="transmembrane region" description="Helical" evidence="11">
    <location>
        <begin position="544"/>
        <end position="563"/>
    </location>
</feature>
<protein>
    <recommendedName>
        <fullName evidence="14">Cytochrome ubiquinol oxidase subunit I</fullName>
    </recommendedName>
</protein>
<keyword evidence="7" id="KW-0249">Electron transport</keyword>
<name>A0A1B0FE91_GLOMM</name>
<evidence type="ECO:0000256" key="6">
    <source>
        <dbReference type="ARBA" id="ARBA00022723"/>
    </source>
</evidence>
<evidence type="ECO:0000256" key="3">
    <source>
        <dbReference type="ARBA" id="ARBA00022475"/>
    </source>
</evidence>
<evidence type="ECO:0000256" key="7">
    <source>
        <dbReference type="ARBA" id="ARBA00022982"/>
    </source>
</evidence>
<keyword evidence="9" id="KW-0408">Iron</keyword>
<reference evidence="12" key="1">
    <citation type="submission" date="2020-05" db="UniProtKB">
        <authorList>
            <consortium name="EnsemblMetazoa"/>
        </authorList>
    </citation>
    <scope>IDENTIFICATION</scope>
    <source>
        <strain evidence="12">Yale</strain>
    </source>
</reference>
<keyword evidence="6" id="KW-0479">Metal-binding</keyword>
<dbReference type="EMBL" id="CCAG010006206">
    <property type="status" value="NOT_ANNOTATED_CDS"/>
    <property type="molecule type" value="Genomic_DNA"/>
</dbReference>
<feature type="transmembrane region" description="Helical" evidence="11">
    <location>
        <begin position="503"/>
        <end position="524"/>
    </location>
</feature>
<evidence type="ECO:0000256" key="11">
    <source>
        <dbReference type="SAM" id="Phobius"/>
    </source>
</evidence>
<evidence type="ECO:0000256" key="5">
    <source>
        <dbReference type="ARBA" id="ARBA00022692"/>
    </source>
</evidence>
<dbReference type="Pfam" id="PF01654">
    <property type="entry name" value="Cyt_bd_oxida_I"/>
    <property type="match status" value="1"/>
</dbReference>
<dbReference type="PANTHER" id="PTHR30365">
    <property type="entry name" value="CYTOCHROME D UBIQUINOL OXIDASE"/>
    <property type="match status" value="1"/>
</dbReference>
<organism evidence="12 13">
    <name type="scientific">Glossina morsitans morsitans</name>
    <name type="common">Savannah tsetse fly</name>
    <dbReference type="NCBI Taxonomy" id="37546"/>
    <lineage>
        <taxon>Eukaryota</taxon>
        <taxon>Metazoa</taxon>
        <taxon>Ecdysozoa</taxon>
        <taxon>Arthropoda</taxon>
        <taxon>Hexapoda</taxon>
        <taxon>Insecta</taxon>
        <taxon>Pterygota</taxon>
        <taxon>Neoptera</taxon>
        <taxon>Endopterygota</taxon>
        <taxon>Diptera</taxon>
        <taxon>Brachycera</taxon>
        <taxon>Muscomorpha</taxon>
        <taxon>Hippoboscoidea</taxon>
        <taxon>Glossinidae</taxon>
        <taxon>Glossina</taxon>
    </lineage>
</organism>
<evidence type="ECO:0000256" key="10">
    <source>
        <dbReference type="ARBA" id="ARBA00023136"/>
    </source>
</evidence>
<feature type="transmembrane region" description="Helical" evidence="11">
    <location>
        <begin position="255"/>
        <end position="279"/>
    </location>
</feature>
<evidence type="ECO:0000313" key="12">
    <source>
        <dbReference type="EnsemblMetazoa" id="GMOY001906-PA"/>
    </source>
</evidence>
<sequence>IFPAFTIGLASFLAFLEWCWLKTGDTRFRDVYKFWIKIFAVAFGMGVVSGVVMSYQLGTNWSIFSDRVANVLGPLFSFEVLTAFFLEASFLSIMLFGWNRVSSRMHFASTCIVAVGTLISAFWIIAANSWMQTPAGFTIGENGLLYPTNWLEIIFNPSFPYRFIHIVTAAYLTTAFVVGGAGAFYLWRKRHAPQARIMLGMATIMVALAAPFQLFMGDRHGLNTLEHQPAKIAAMEGEVKGLKEWKKEDRSPVVWVFWSFRIMVGVGILMIIIGSVSVIQYLRGKLFQSCFLHGWWISITPSGFIALLAGWFTTEIGRQPYTVYGIMRTIESFSPAITGPQVAWSLIAFIVMYTLIFGAGSYYILKLIYKGIPVIKEEEQFYKHRIGASVIDAAVLLYILMDGFDLGIGILFPFAPSDKCRDHVISSIAPFWDGNETWLVLGVEGLRGVSFEFRFKAEGKYRQLWDYAFHFGSLGAAFCQGMVLGAFIHVVEVNGRNFSAGQFDWASAFSVMTGVAVIFGYALLGSTWLIMKTENITLEWARKVASYTLGFLGIFMGLVSVVTPSASSLCHPN</sequence>
<feature type="transmembrane region" description="Helical" evidence="11">
    <location>
        <begin position="105"/>
        <end position="126"/>
    </location>
</feature>
<dbReference type="GO" id="GO:0070069">
    <property type="term" value="C:cytochrome complex"/>
    <property type="evidence" value="ECO:0007669"/>
    <property type="project" value="InterPro"/>
</dbReference>
<keyword evidence="3" id="KW-1003">Cell membrane</keyword>
<keyword evidence="10 11" id="KW-0472">Membrane</keyword>
<dbReference type="GO" id="GO:0046872">
    <property type="term" value="F:metal ion binding"/>
    <property type="evidence" value="ECO:0007669"/>
    <property type="project" value="UniProtKB-KW"/>
</dbReference>
<comment type="subcellular location">
    <subcellularLocation>
        <location evidence="1">Cell membrane</location>
        <topology evidence="1">Multi-pass membrane protein</topology>
    </subcellularLocation>
</comment>
<keyword evidence="4" id="KW-0349">Heme</keyword>
<dbReference type="VEuPathDB" id="VectorBase:GMOY001906"/>
<dbReference type="GO" id="GO:0019646">
    <property type="term" value="P:aerobic electron transport chain"/>
    <property type="evidence" value="ECO:0007669"/>
    <property type="project" value="InterPro"/>
</dbReference>
<dbReference type="EnsemblMetazoa" id="GMOY001906-RA">
    <property type="protein sequence ID" value="GMOY001906-PA"/>
    <property type="gene ID" value="GMOY001906"/>
</dbReference>
<proteinExistence type="predicted"/>
<dbReference type="InterPro" id="IPR003317">
    <property type="entry name" value="Cyt-d_oxidase_su2"/>
</dbReference>
<feature type="transmembrane region" description="Helical" evidence="11">
    <location>
        <begin position="34"/>
        <end position="55"/>
    </location>
</feature>
<dbReference type="AlphaFoldDB" id="A0A1B0FE91"/>
<dbReference type="STRING" id="37546.A0A1B0FE91"/>
<dbReference type="Pfam" id="PF02322">
    <property type="entry name" value="Cyt_bd_oxida_II"/>
    <property type="match status" value="2"/>
</dbReference>
<feature type="transmembrane region" description="Helical" evidence="11">
    <location>
        <begin position="467"/>
        <end position="491"/>
    </location>
</feature>
<evidence type="ECO:0000256" key="1">
    <source>
        <dbReference type="ARBA" id="ARBA00004651"/>
    </source>
</evidence>
<keyword evidence="8 11" id="KW-1133">Transmembrane helix</keyword>
<keyword evidence="5 11" id="KW-0812">Transmembrane</keyword>
<keyword evidence="13" id="KW-1185">Reference proteome</keyword>
<feature type="transmembrane region" description="Helical" evidence="11">
    <location>
        <begin position="197"/>
        <end position="216"/>
    </location>
</feature>
<feature type="transmembrane region" description="Helical" evidence="11">
    <location>
        <begin position="342"/>
        <end position="365"/>
    </location>
</feature>
<dbReference type="GO" id="GO:0005886">
    <property type="term" value="C:plasma membrane"/>
    <property type="evidence" value="ECO:0007669"/>
    <property type="project" value="UniProtKB-SubCell"/>
</dbReference>
<evidence type="ECO:0000313" key="13">
    <source>
        <dbReference type="Proteomes" id="UP000092444"/>
    </source>
</evidence>
<feature type="transmembrane region" description="Helical" evidence="11">
    <location>
        <begin position="6"/>
        <end position="22"/>
    </location>
</feature>